<feature type="coiled-coil region" evidence="8">
    <location>
        <begin position="141"/>
        <end position="168"/>
    </location>
</feature>
<evidence type="ECO:0000256" key="5">
    <source>
        <dbReference type="ARBA" id="ARBA00023242"/>
    </source>
</evidence>
<evidence type="ECO:0000313" key="10">
    <source>
        <dbReference type="EMBL" id="KAL0352779.1"/>
    </source>
</evidence>
<dbReference type="SMART" id="SM00028">
    <property type="entry name" value="TPR"/>
    <property type="match status" value="1"/>
</dbReference>
<accession>A0AAW2PDD6</accession>
<name>A0AAW2PDD6_9LAMI</name>
<evidence type="ECO:0000256" key="7">
    <source>
        <dbReference type="PROSITE-ProRule" id="PRU00339"/>
    </source>
</evidence>
<evidence type="ECO:0000256" key="8">
    <source>
        <dbReference type="SAM" id="Coils"/>
    </source>
</evidence>
<protein>
    <submittedName>
        <fullName evidence="10">Protein POLLENLESS 3</fullName>
    </submittedName>
</protein>
<dbReference type="PANTHER" id="PTHR36326:SF4">
    <property type="entry name" value="PROTEIN POLLENLESS 3-LIKE 1"/>
    <property type="match status" value="1"/>
</dbReference>
<dbReference type="InterPro" id="IPR044961">
    <property type="entry name" value="MS5/SDI1"/>
</dbReference>
<comment type="caution">
    <text evidence="10">The sequence shown here is derived from an EMBL/GenBank/DDBJ whole genome shotgun (WGS) entry which is preliminary data.</text>
</comment>
<sequence length="746" mass="85161">MSSRTGVDYHNNDYSTQPRGFLTPPPTWKTRRCPPVMPASEKKPRRSPQSRADLFHIIHKVPSGDSPYVRAKQVQLIDKDPSRAISLFWSAINAGDRVDSALKDMAVVMKQLDRSDEAIEAIKSFRHLCPPESQESLDNILVELYKQSGRIEEEIEMLQLKLKQVEEGIAFGGKRTKMARSQGKKIHITVEKEYSRLLGNLAWAYMQQKDFKSAEENYRKALSFESDKNKQCNLAVCLMHMNKLTEAKFLLQAIRDSCDNGHIDESHVKSYERASQMLVELESQHVLKPMKQTEHCNESGIARWSDGHLNRMEPFGGQWDSGCHFRKNCDDKNGMQSSPLPLSVDKMKNDAFTELPCEKRADSDWRTNHYQPNMGHGMYSACKRAYTSPFCNQMIPKVPFTQPRRCLRSGDQRKGWLKENAYANSCRKLSFGSFTDTENVQSLVNKSVNYYSTASPAEMRQISEKHFPFTGGDWRKNSSDNLDGNSGFFKPLETDGERMNPLAYDCKKSATEESDLPLDFSAEYAETKETCDRISGQCCRLTSAVSIWHSNCKDEENLQTGRIPCEDKKSWADMVEEDEQGLVSWRNDFRRSYSDDQSQESLLSIKTPADIAVRSMIQEGFNDENVDSNIISETPKSLRQAEKLSEQIELIDLGRGYFTQPEKTSLSTNQAVRRSLYFDQNHKPGTAKDHCTSPLTVKVFNFEGQSLELPEDVCSTKSIKRRNRLKVFQDITLIPESSDLDITQKN</sequence>
<evidence type="ECO:0000256" key="9">
    <source>
        <dbReference type="SAM" id="MobiDB-lite"/>
    </source>
</evidence>
<reference evidence="10" key="2">
    <citation type="journal article" date="2024" name="Plant">
        <title>Genomic evolution and insights into agronomic trait innovations of Sesamum species.</title>
        <authorList>
            <person name="Miao H."/>
            <person name="Wang L."/>
            <person name="Qu L."/>
            <person name="Liu H."/>
            <person name="Sun Y."/>
            <person name="Le M."/>
            <person name="Wang Q."/>
            <person name="Wei S."/>
            <person name="Zheng Y."/>
            <person name="Lin W."/>
            <person name="Duan Y."/>
            <person name="Cao H."/>
            <person name="Xiong S."/>
            <person name="Wang X."/>
            <person name="Wei L."/>
            <person name="Li C."/>
            <person name="Ma Q."/>
            <person name="Ju M."/>
            <person name="Zhao R."/>
            <person name="Li G."/>
            <person name="Mu C."/>
            <person name="Tian Q."/>
            <person name="Mei H."/>
            <person name="Zhang T."/>
            <person name="Gao T."/>
            <person name="Zhang H."/>
        </authorList>
    </citation>
    <scope>NUCLEOTIDE SEQUENCE</scope>
    <source>
        <strain evidence="10">G01</strain>
    </source>
</reference>
<reference evidence="10" key="1">
    <citation type="submission" date="2020-06" db="EMBL/GenBank/DDBJ databases">
        <authorList>
            <person name="Li T."/>
            <person name="Hu X."/>
            <person name="Zhang T."/>
            <person name="Song X."/>
            <person name="Zhang H."/>
            <person name="Dai N."/>
            <person name="Sheng W."/>
            <person name="Hou X."/>
            <person name="Wei L."/>
        </authorList>
    </citation>
    <scope>NUCLEOTIDE SEQUENCE</scope>
    <source>
        <strain evidence="10">G01</strain>
        <tissue evidence="10">Leaf</tissue>
    </source>
</reference>
<evidence type="ECO:0000256" key="2">
    <source>
        <dbReference type="ARBA" id="ARBA00022737"/>
    </source>
</evidence>
<dbReference type="SUPFAM" id="SSF48452">
    <property type="entry name" value="TPR-like"/>
    <property type="match status" value="1"/>
</dbReference>
<dbReference type="PANTHER" id="PTHR36326">
    <property type="entry name" value="PROTEIN POLLENLESS 3-LIKE 2"/>
    <property type="match status" value="1"/>
</dbReference>
<dbReference type="PROSITE" id="PS50005">
    <property type="entry name" value="TPR"/>
    <property type="match status" value="1"/>
</dbReference>
<keyword evidence="2" id="KW-0677">Repeat</keyword>
<comment type="similarity">
    <text evidence="6">Belongs to the MS5 protein family.</text>
</comment>
<dbReference type="GO" id="GO:0005634">
    <property type="term" value="C:nucleus"/>
    <property type="evidence" value="ECO:0007669"/>
    <property type="project" value="UniProtKB-SubCell"/>
</dbReference>
<evidence type="ECO:0000256" key="6">
    <source>
        <dbReference type="ARBA" id="ARBA00025750"/>
    </source>
</evidence>
<dbReference type="InterPro" id="IPR019734">
    <property type="entry name" value="TPR_rpt"/>
</dbReference>
<dbReference type="AlphaFoldDB" id="A0AAW2PDD6"/>
<gene>
    <name evidence="10" type="ORF">Sangu_0859200</name>
</gene>
<proteinExistence type="inferred from homology"/>
<keyword evidence="3 7" id="KW-0802">TPR repeat</keyword>
<feature type="region of interest" description="Disordered" evidence="9">
    <location>
        <begin position="1"/>
        <end position="50"/>
    </location>
</feature>
<evidence type="ECO:0000256" key="3">
    <source>
        <dbReference type="ARBA" id="ARBA00022803"/>
    </source>
</evidence>
<keyword evidence="4 8" id="KW-0175">Coiled coil</keyword>
<comment type="subcellular location">
    <subcellularLocation>
        <location evidence="1">Nucleus</location>
    </subcellularLocation>
</comment>
<keyword evidence="5" id="KW-0539">Nucleus</keyword>
<feature type="repeat" description="TPR" evidence="7">
    <location>
        <begin position="195"/>
        <end position="228"/>
    </location>
</feature>
<dbReference type="EMBL" id="JACGWK010000005">
    <property type="protein sequence ID" value="KAL0352779.1"/>
    <property type="molecule type" value="Genomic_DNA"/>
</dbReference>
<dbReference type="Gene3D" id="1.25.40.10">
    <property type="entry name" value="Tetratricopeptide repeat domain"/>
    <property type="match status" value="1"/>
</dbReference>
<organism evidence="10">
    <name type="scientific">Sesamum angustifolium</name>
    <dbReference type="NCBI Taxonomy" id="2727405"/>
    <lineage>
        <taxon>Eukaryota</taxon>
        <taxon>Viridiplantae</taxon>
        <taxon>Streptophyta</taxon>
        <taxon>Embryophyta</taxon>
        <taxon>Tracheophyta</taxon>
        <taxon>Spermatophyta</taxon>
        <taxon>Magnoliopsida</taxon>
        <taxon>eudicotyledons</taxon>
        <taxon>Gunneridae</taxon>
        <taxon>Pentapetalae</taxon>
        <taxon>asterids</taxon>
        <taxon>lamiids</taxon>
        <taxon>Lamiales</taxon>
        <taxon>Pedaliaceae</taxon>
        <taxon>Sesamum</taxon>
    </lineage>
</organism>
<evidence type="ECO:0000256" key="4">
    <source>
        <dbReference type="ARBA" id="ARBA00023054"/>
    </source>
</evidence>
<evidence type="ECO:0000256" key="1">
    <source>
        <dbReference type="ARBA" id="ARBA00004123"/>
    </source>
</evidence>
<dbReference type="InterPro" id="IPR011990">
    <property type="entry name" value="TPR-like_helical_dom_sf"/>
</dbReference>
<dbReference type="Pfam" id="PF13181">
    <property type="entry name" value="TPR_8"/>
    <property type="match status" value="1"/>
</dbReference>